<organism evidence="2 3">
    <name type="scientific">Hirundo rustica rustica</name>
    <dbReference type="NCBI Taxonomy" id="333673"/>
    <lineage>
        <taxon>Eukaryota</taxon>
        <taxon>Metazoa</taxon>
        <taxon>Chordata</taxon>
        <taxon>Craniata</taxon>
        <taxon>Vertebrata</taxon>
        <taxon>Euteleostomi</taxon>
        <taxon>Archelosauria</taxon>
        <taxon>Archosauria</taxon>
        <taxon>Dinosauria</taxon>
        <taxon>Saurischia</taxon>
        <taxon>Theropoda</taxon>
        <taxon>Coelurosauria</taxon>
        <taxon>Aves</taxon>
        <taxon>Neognathae</taxon>
        <taxon>Neoaves</taxon>
        <taxon>Telluraves</taxon>
        <taxon>Australaves</taxon>
        <taxon>Passeriformes</taxon>
        <taxon>Sylvioidea</taxon>
        <taxon>Hirundinidae</taxon>
        <taxon>Hirundo</taxon>
    </lineage>
</organism>
<sequence length="198" mass="21738">MRELGDELPKLLSIISHQSWLTGELPEDWRCQCEPIPRKGWKEDLGSSRPVSLTSVPGKVMEQITLSAITRHLQHGRGIRPSQRGLRRGRSCLTNLSSFYTQVTPPGGCGKGCGCVYLDCSKAFDTMSHSIPWKSCSPQLGQCYGLGTEWLDSGQAERDLEGLTDSRLDMSQQCSQVAEKANGTWPGSETVWPSGPGQ</sequence>
<dbReference type="AlphaFoldDB" id="A0A3M0K8L0"/>
<evidence type="ECO:0000313" key="3">
    <source>
        <dbReference type="Proteomes" id="UP000269221"/>
    </source>
</evidence>
<dbReference type="InterPro" id="IPR000477">
    <property type="entry name" value="RT_dom"/>
</dbReference>
<dbReference type="PANTHER" id="PTHR33332">
    <property type="entry name" value="REVERSE TRANSCRIPTASE DOMAIN-CONTAINING PROTEIN"/>
    <property type="match status" value="1"/>
</dbReference>
<reference evidence="2 3" key="1">
    <citation type="submission" date="2018-07" db="EMBL/GenBank/DDBJ databases">
        <title>A high quality draft genome assembly of the barn swallow (H. rustica rustica).</title>
        <authorList>
            <person name="Formenti G."/>
            <person name="Chiara M."/>
            <person name="Poveda L."/>
            <person name="Francoijs K.-J."/>
            <person name="Bonisoli-Alquati A."/>
            <person name="Canova L."/>
            <person name="Gianfranceschi L."/>
            <person name="Horner D.S."/>
            <person name="Saino N."/>
        </authorList>
    </citation>
    <scope>NUCLEOTIDE SEQUENCE [LARGE SCALE GENOMIC DNA]</scope>
    <source>
        <strain evidence="2">Chelidonia</strain>
        <tissue evidence="2">Blood</tissue>
    </source>
</reference>
<name>A0A3M0K8L0_HIRRU</name>
<comment type="caution">
    <text evidence="2">The sequence shown here is derived from an EMBL/GenBank/DDBJ whole genome shotgun (WGS) entry which is preliminary data.</text>
</comment>
<dbReference type="Proteomes" id="UP000269221">
    <property type="component" value="Unassembled WGS sequence"/>
</dbReference>
<dbReference type="Pfam" id="PF00078">
    <property type="entry name" value="RVT_1"/>
    <property type="match status" value="1"/>
</dbReference>
<dbReference type="EMBL" id="QRBI01000115">
    <property type="protein sequence ID" value="RMC09432.1"/>
    <property type="molecule type" value="Genomic_DNA"/>
</dbReference>
<protein>
    <recommendedName>
        <fullName evidence="1">Reverse transcriptase domain-containing protein</fullName>
    </recommendedName>
</protein>
<keyword evidence="3" id="KW-1185">Reference proteome</keyword>
<dbReference type="OrthoDB" id="416454at2759"/>
<evidence type="ECO:0000259" key="1">
    <source>
        <dbReference type="Pfam" id="PF00078"/>
    </source>
</evidence>
<feature type="domain" description="Reverse transcriptase" evidence="1">
    <location>
        <begin position="42"/>
        <end position="134"/>
    </location>
</feature>
<evidence type="ECO:0000313" key="2">
    <source>
        <dbReference type="EMBL" id="RMC09432.1"/>
    </source>
</evidence>
<gene>
    <name evidence="2" type="ORF">DUI87_13756</name>
</gene>
<accession>A0A3M0K8L0</accession>
<proteinExistence type="predicted"/>